<dbReference type="Gene3D" id="1.10.287.860">
    <property type="entry name" value="Nucleotidyltransferase"/>
    <property type="match status" value="1"/>
</dbReference>
<dbReference type="Pfam" id="PF04607">
    <property type="entry name" value="RelA_SpoT"/>
    <property type="match status" value="1"/>
</dbReference>
<dbReference type="Proteomes" id="UP001056707">
    <property type="component" value="Chromosome"/>
</dbReference>
<dbReference type="Gene3D" id="3.30.460.10">
    <property type="entry name" value="Beta Polymerase, domain 2"/>
    <property type="match status" value="1"/>
</dbReference>
<name>A0ABY5BR50_9LACO</name>
<dbReference type="SMART" id="SM00954">
    <property type="entry name" value="RelA_SpoT"/>
    <property type="match status" value="1"/>
</dbReference>
<evidence type="ECO:0000313" key="4">
    <source>
        <dbReference type="Proteomes" id="UP001056707"/>
    </source>
</evidence>
<accession>A0ABY5BR50</accession>
<protein>
    <submittedName>
        <fullName evidence="3">GTP pyrophosphokinase family protein</fullName>
    </submittedName>
</protein>
<evidence type="ECO:0000256" key="1">
    <source>
        <dbReference type="ARBA" id="ARBA00004976"/>
    </source>
</evidence>
<dbReference type="CDD" id="cd05399">
    <property type="entry name" value="NT_Rel-Spo_like"/>
    <property type="match status" value="1"/>
</dbReference>
<dbReference type="InterPro" id="IPR043519">
    <property type="entry name" value="NT_sf"/>
</dbReference>
<dbReference type="InterPro" id="IPR007685">
    <property type="entry name" value="RelA_SpoT"/>
</dbReference>
<comment type="pathway">
    <text evidence="1">Purine metabolism; ppGpp biosynthesis; ppGpp from GTP: step 1/2.</text>
</comment>
<dbReference type="EMBL" id="CP097116">
    <property type="protein sequence ID" value="USS85538.1"/>
    <property type="molecule type" value="Genomic_DNA"/>
</dbReference>
<organism evidence="3 4">
    <name type="scientific">Fructilactobacillus myrtifloralis</name>
    <dbReference type="NCBI Taxonomy" id="2940301"/>
    <lineage>
        <taxon>Bacteria</taxon>
        <taxon>Bacillati</taxon>
        <taxon>Bacillota</taxon>
        <taxon>Bacilli</taxon>
        <taxon>Lactobacillales</taxon>
        <taxon>Lactobacillaceae</taxon>
        <taxon>Fructilactobacillus</taxon>
    </lineage>
</organism>
<evidence type="ECO:0000313" key="3">
    <source>
        <dbReference type="EMBL" id="USS85538.1"/>
    </source>
</evidence>
<dbReference type="SUPFAM" id="SSF81301">
    <property type="entry name" value="Nucleotidyltransferase"/>
    <property type="match status" value="1"/>
</dbReference>
<proteinExistence type="predicted"/>
<dbReference type="PANTHER" id="PTHR47837:SF2">
    <property type="entry name" value="GTP PYROPHOSPHOKINASE YWAC"/>
    <property type="match status" value="1"/>
</dbReference>
<evidence type="ECO:0000259" key="2">
    <source>
        <dbReference type="SMART" id="SM00954"/>
    </source>
</evidence>
<dbReference type="RefSeq" id="WP_252750433.1">
    <property type="nucleotide sequence ID" value="NZ_CP097116.1"/>
</dbReference>
<feature type="domain" description="RelA/SpoT" evidence="2">
    <location>
        <begin position="44"/>
        <end position="165"/>
    </location>
</feature>
<dbReference type="PANTHER" id="PTHR47837">
    <property type="entry name" value="GTP PYROPHOSPHOKINASE YJBM"/>
    <property type="match status" value="1"/>
</dbReference>
<sequence length="212" mass="25008">MSQNWELLLFPYQQAAKEWKVKLRGIRKEFQLQDEHSPIEFVTSRIKSVASIQEKMKRRNITPERLTEDMEDLCGLRIMCPFLDDVYEVVQLLRRRNDVEIVSERDYVNNEKESGYRSYHIVFRYPLQLVTGQREILVEIQIRTLAMNFWATLEHSLNYKHPDVFPPDVHQRLQAASETAFKLDEEMSQIHHELAAADADADEATKDDKGEQ</sequence>
<reference evidence="3" key="1">
    <citation type="submission" date="2022-05" db="EMBL/GenBank/DDBJ databases">
        <authorList>
            <person name="Oliphant S.A."/>
            <person name="Watson-Haigh N.S."/>
            <person name="Sumby K.M."/>
            <person name="Gardner J.M."/>
            <person name="Jiranek V."/>
        </authorList>
    </citation>
    <scope>NUCLEOTIDE SEQUENCE</scope>
    <source>
        <strain evidence="3">KI16_H9</strain>
    </source>
</reference>
<gene>
    <name evidence="3" type="ORF">M3M35_02410</name>
</gene>
<dbReference type="InterPro" id="IPR052366">
    <property type="entry name" value="GTP_Pyrophosphokinase"/>
</dbReference>
<keyword evidence="4" id="KW-1185">Reference proteome</keyword>